<feature type="compositionally biased region" description="Polar residues" evidence="1">
    <location>
        <begin position="445"/>
        <end position="463"/>
    </location>
</feature>
<feature type="compositionally biased region" description="Polar residues" evidence="1">
    <location>
        <begin position="87"/>
        <end position="100"/>
    </location>
</feature>
<evidence type="ECO:0000313" key="2">
    <source>
        <dbReference type="EMBL" id="KZV94443.1"/>
    </source>
</evidence>
<feature type="region of interest" description="Disordered" evidence="1">
    <location>
        <begin position="395"/>
        <end position="418"/>
    </location>
</feature>
<name>A0A165J7J7_EXIGL</name>
<feature type="compositionally biased region" description="Low complexity" evidence="1">
    <location>
        <begin position="74"/>
        <end position="84"/>
    </location>
</feature>
<feature type="compositionally biased region" description="Polar residues" evidence="1">
    <location>
        <begin position="203"/>
        <end position="214"/>
    </location>
</feature>
<accession>A0A165J7J7</accession>
<feature type="compositionally biased region" description="Basic residues" evidence="1">
    <location>
        <begin position="273"/>
        <end position="285"/>
    </location>
</feature>
<feature type="compositionally biased region" description="Polar residues" evidence="1">
    <location>
        <begin position="312"/>
        <end position="321"/>
    </location>
</feature>
<proteinExistence type="predicted"/>
<dbReference type="Proteomes" id="UP000077266">
    <property type="component" value="Unassembled WGS sequence"/>
</dbReference>
<feature type="compositionally biased region" description="Low complexity" evidence="1">
    <location>
        <begin position="155"/>
        <end position="171"/>
    </location>
</feature>
<dbReference type="InParanoid" id="A0A165J7J7"/>
<reference evidence="2 3" key="1">
    <citation type="journal article" date="2016" name="Mol. Biol. Evol.">
        <title>Comparative Genomics of Early-Diverging Mushroom-Forming Fungi Provides Insights into the Origins of Lignocellulose Decay Capabilities.</title>
        <authorList>
            <person name="Nagy L.G."/>
            <person name="Riley R."/>
            <person name="Tritt A."/>
            <person name="Adam C."/>
            <person name="Daum C."/>
            <person name="Floudas D."/>
            <person name="Sun H."/>
            <person name="Yadav J.S."/>
            <person name="Pangilinan J."/>
            <person name="Larsson K.H."/>
            <person name="Matsuura K."/>
            <person name="Barry K."/>
            <person name="Labutti K."/>
            <person name="Kuo R."/>
            <person name="Ohm R.A."/>
            <person name="Bhattacharya S.S."/>
            <person name="Shirouzu T."/>
            <person name="Yoshinaga Y."/>
            <person name="Martin F.M."/>
            <person name="Grigoriev I.V."/>
            <person name="Hibbett D.S."/>
        </authorList>
    </citation>
    <scope>NUCLEOTIDE SEQUENCE [LARGE SCALE GENOMIC DNA]</scope>
    <source>
        <strain evidence="2 3">HHB12029</strain>
    </source>
</reference>
<keyword evidence="3" id="KW-1185">Reference proteome</keyword>
<feature type="region of interest" description="Disordered" evidence="1">
    <location>
        <begin position="144"/>
        <end position="324"/>
    </location>
</feature>
<dbReference type="OrthoDB" id="10554949at2759"/>
<dbReference type="AlphaFoldDB" id="A0A165J7J7"/>
<feature type="compositionally biased region" description="Low complexity" evidence="1">
    <location>
        <begin position="297"/>
        <end position="311"/>
    </location>
</feature>
<dbReference type="EMBL" id="KV425972">
    <property type="protein sequence ID" value="KZV94443.1"/>
    <property type="molecule type" value="Genomic_DNA"/>
</dbReference>
<evidence type="ECO:0000313" key="3">
    <source>
        <dbReference type="Proteomes" id="UP000077266"/>
    </source>
</evidence>
<feature type="compositionally biased region" description="Basic and acidic residues" evidence="1">
    <location>
        <begin position="174"/>
        <end position="183"/>
    </location>
</feature>
<feature type="region of interest" description="Disordered" evidence="1">
    <location>
        <begin position="25"/>
        <end position="110"/>
    </location>
</feature>
<feature type="compositionally biased region" description="Basic residues" evidence="1">
    <location>
        <begin position="44"/>
        <end position="54"/>
    </location>
</feature>
<feature type="region of interest" description="Disordered" evidence="1">
    <location>
        <begin position="431"/>
        <end position="468"/>
    </location>
</feature>
<gene>
    <name evidence="2" type="ORF">EXIGLDRAFT_834973</name>
</gene>
<feature type="compositionally biased region" description="Basic residues" evidence="1">
    <location>
        <begin position="491"/>
        <end position="502"/>
    </location>
</feature>
<feature type="compositionally biased region" description="Basic and acidic residues" evidence="1">
    <location>
        <begin position="407"/>
        <end position="418"/>
    </location>
</feature>
<evidence type="ECO:0000256" key="1">
    <source>
        <dbReference type="SAM" id="MobiDB-lite"/>
    </source>
</evidence>
<protein>
    <submittedName>
        <fullName evidence="2">Uncharacterized protein</fullName>
    </submittedName>
</protein>
<organism evidence="2 3">
    <name type="scientific">Exidia glandulosa HHB12029</name>
    <dbReference type="NCBI Taxonomy" id="1314781"/>
    <lineage>
        <taxon>Eukaryota</taxon>
        <taxon>Fungi</taxon>
        <taxon>Dikarya</taxon>
        <taxon>Basidiomycota</taxon>
        <taxon>Agaricomycotina</taxon>
        <taxon>Agaricomycetes</taxon>
        <taxon>Auriculariales</taxon>
        <taxon>Exidiaceae</taxon>
        <taxon>Exidia</taxon>
    </lineage>
</organism>
<feature type="compositionally biased region" description="Basic and acidic residues" evidence="1">
    <location>
        <begin position="220"/>
        <end position="235"/>
    </location>
</feature>
<sequence length="657" mass="69910">MSALEHVFRPLYKRQLSGTVRFASSAGPAAHSTASLPHYTLARSRSRSRARSSSRPRSVDSDSDDDAGYETAAESPPMSSSPEPSRGRTTSPARSRTPDSSHGPATPVSTVPLACVTSADILRLLHHDASSPVPFPYRLQWPELPPSPPLTPDFSDASSASPDRPLSSLPPITAKRDGKDGHWKRSTWATAPAPGTRKVSNVVAWTSPSPSFEITPSRVIPREIPRPDAEHEASGRKGHSRTHSEPVKIGVEISPVSDDENPSRTNPYSSPPKHVHRKLQKKKRVSAPPVPAPAPVAFPSTSAASTTPASTLVGTTATQQQRPKRVSALSLFGAHHQPKGSALLTPPATPTAPQIVVTGPSLAAEPADPIQEPTPRQRAKTSRFGSLFGVPFNAPISLPKATPAAQEPKDKRKEKEKENLDVDVALRTTARDGERSNSKLWPVNGSANASTMSVPLTSSTPKAETSMGMGWGRASTLSLTLLMGSGSAARSTRRLQKARGVTRSRDPENEEEEDVGTGFGGRLARVWSGRRKRAHVSPSTEDPIVTAHAVDDDSDVESEYGDAVDLTLDSVQVPLPADDIIDDSPNPVFDVVKALRRQSADGLMSSSASTSSAASGTLLFRPLKPKTGSMRSCSPSPSLILRGAFVQSNHSSATLYV</sequence>
<feature type="region of interest" description="Disordered" evidence="1">
    <location>
        <begin position="488"/>
        <end position="517"/>
    </location>
</feature>